<keyword evidence="7" id="KW-0206">Cytoskeleton</keyword>
<keyword evidence="4" id="KW-0963">Cytoplasm</keyword>
<comment type="caution">
    <text evidence="12">The sequence shown here is derived from an EMBL/GenBank/DDBJ whole genome shotgun (WGS) entry which is preliminary data.</text>
</comment>
<dbReference type="Gene3D" id="3.90.190.10">
    <property type="entry name" value="Protein tyrosine phosphatase superfamily"/>
    <property type="match status" value="1"/>
</dbReference>
<evidence type="ECO:0000259" key="11">
    <source>
        <dbReference type="PROSITE" id="PS50057"/>
    </source>
</evidence>
<dbReference type="EMBL" id="CAJOBC010004314">
    <property type="protein sequence ID" value="CAF3823050.1"/>
    <property type="molecule type" value="Genomic_DNA"/>
</dbReference>
<sequence length="795" mass="92049">MPSLFGKSQLYKYDVTVSKNHFLALVRLPDYYFRLPSNSSSSTTWPVFSRSQQQQTIECLMNHDSLAKDCINYIVQRLHIKDSSHVGLRYYTNGRYYWLDPDCQIKKQLSKDELKPIFNFSIMFYPIQPYSIVDEKARLLIYQQIYLNFISSLYTIPANQIDSIVACCLQSLFGDKFNFEQNIGFIETLKNAVGMTDKLLESFLKSVNKIYCSLNGLDPSVAREEFIKEISELDSYGIEHFLVKSTMNTPVYIGVNYRGLHTKSTGQSSFKLDANWDNVIAINSNKQRQITISINKNNHRSSFIYYAESANYNRYCVRILNLFRNYFLKHNPQTTIKDRVSNDHNIILKITNQQLFKKNSLIHSVPDLRSSSTDAKTTPISSILSSISCHSNNSAVTTGSLPNLSIQLLTLTKQKIKQKNDVYATFSDNLNQVQTNNNDEPIVFSKKVAVEHQQVPSTDKLSCQSDLQCLPQMIYQQSDKFPIENLKRNESIRTDIIPHSTLSSTNNRTHQLAEFVSKVESGSVYDEFDSIPLCRMDTNNLFQDGRLSENAKRNRFADVIPYNDTRVRLIPIKENLHGYINASHVKIRIQNTIYSYIATEAPLPLTISDFWRMISLNNIHVIVMLIGDLIENDQQMCAHYFPLKKDDLLRTSEFEIELISEQIRVDFIIRHFRMYAINGQRIRTVVHLQYTAWDDNQLPLECQSFIDFVNEVDCVRRYYGETNPCLVHCTAGIGRTGLFILIHVMIQCINFNKKVSVSSVLKVMREHRMSLVDRTYQYVFVYRCLITYLKSLRLI</sequence>
<evidence type="ECO:0000313" key="13">
    <source>
        <dbReference type="EMBL" id="CAF3823050.1"/>
    </source>
</evidence>
<evidence type="ECO:0000256" key="8">
    <source>
        <dbReference type="ARBA" id="ARBA00051722"/>
    </source>
</evidence>
<proteinExistence type="inferred from homology"/>
<dbReference type="SUPFAM" id="SSF50729">
    <property type="entry name" value="PH domain-like"/>
    <property type="match status" value="1"/>
</dbReference>
<keyword evidence="6" id="KW-0904">Protein phosphatase</keyword>
<dbReference type="InterPro" id="IPR014352">
    <property type="entry name" value="FERM/acyl-CoA-bd_prot_sf"/>
</dbReference>
<dbReference type="InterPro" id="IPR019749">
    <property type="entry name" value="Band_41_domain"/>
</dbReference>
<evidence type="ECO:0000256" key="1">
    <source>
        <dbReference type="ARBA" id="ARBA00004245"/>
    </source>
</evidence>
<accession>A0A814KPM8</accession>
<evidence type="ECO:0000259" key="9">
    <source>
        <dbReference type="PROSITE" id="PS50055"/>
    </source>
</evidence>
<dbReference type="FunFam" id="3.90.190.10:FF:000102">
    <property type="entry name" value="Receptor-type tyrosine-protein phosphatase"/>
    <property type="match status" value="1"/>
</dbReference>
<evidence type="ECO:0000256" key="3">
    <source>
        <dbReference type="ARBA" id="ARBA00013064"/>
    </source>
</evidence>
<comment type="similarity">
    <text evidence="2">Belongs to the protein-tyrosine phosphatase family. Non-receptor class subfamily.</text>
</comment>
<dbReference type="PROSITE" id="PS00383">
    <property type="entry name" value="TYR_PHOSPHATASE_1"/>
    <property type="match status" value="1"/>
</dbReference>
<dbReference type="Proteomes" id="UP000663829">
    <property type="component" value="Unassembled WGS sequence"/>
</dbReference>
<evidence type="ECO:0000313" key="14">
    <source>
        <dbReference type="Proteomes" id="UP000663829"/>
    </source>
</evidence>
<dbReference type="GO" id="GO:0004725">
    <property type="term" value="F:protein tyrosine phosphatase activity"/>
    <property type="evidence" value="ECO:0007669"/>
    <property type="project" value="UniProtKB-EC"/>
</dbReference>
<evidence type="ECO:0000256" key="6">
    <source>
        <dbReference type="ARBA" id="ARBA00022912"/>
    </source>
</evidence>
<evidence type="ECO:0000313" key="12">
    <source>
        <dbReference type="EMBL" id="CAF1053810.1"/>
    </source>
</evidence>
<dbReference type="InterPro" id="IPR000299">
    <property type="entry name" value="FERM_domain"/>
</dbReference>
<dbReference type="InterPro" id="IPR019748">
    <property type="entry name" value="FERM_central"/>
</dbReference>
<dbReference type="PANTHER" id="PTHR45706">
    <property type="entry name" value="TYROSINE-PROTEIN PHOSPHATASE"/>
    <property type="match status" value="1"/>
</dbReference>
<dbReference type="GO" id="GO:0005737">
    <property type="term" value="C:cytoplasm"/>
    <property type="evidence" value="ECO:0007669"/>
    <property type="project" value="TreeGrafter"/>
</dbReference>
<name>A0A814KPM8_9BILA</name>
<dbReference type="OrthoDB" id="5854685at2759"/>
<dbReference type="EC" id="3.1.3.48" evidence="3"/>
<comment type="catalytic activity">
    <reaction evidence="8">
        <text>O-phospho-L-tyrosyl-[protein] + H2O = L-tyrosyl-[protein] + phosphate</text>
        <dbReference type="Rhea" id="RHEA:10684"/>
        <dbReference type="Rhea" id="RHEA-COMP:10136"/>
        <dbReference type="Rhea" id="RHEA-COMP:20101"/>
        <dbReference type="ChEBI" id="CHEBI:15377"/>
        <dbReference type="ChEBI" id="CHEBI:43474"/>
        <dbReference type="ChEBI" id="CHEBI:46858"/>
        <dbReference type="ChEBI" id="CHEBI:61978"/>
        <dbReference type="EC" id="3.1.3.48"/>
    </reaction>
</comment>
<dbReference type="InterPro" id="IPR016130">
    <property type="entry name" value="Tyr_Pase_AS"/>
</dbReference>
<dbReference type="AlphaFoldDB" id="A0A814KPM8"/>
<dbReference type="SUPFAM" id="SSF54236">
    <property type="entry name" value="Ubiquitin-like"/>
    <property type="match status" value="1"/>
</dbReference>
<evidence type="ECO:0000256" key="4">
    <source>
        <dbReference type="ARBA" id="ARBA00022490"/>
    </source>
</evidence>
<dbReference type="SUPFAM" id="SSF47031">
    <property type="entry name" value="Second domain of FERM"/>
    <property type="match status" value="1"/>
</dbReference>
<dbReference type="SUPFAM" id="SSF52799">
    <property type="entry name" value="(Phosphotyrosine protein) phosphatases II"/>
    <property type="match status" value="1"/>
</dbReference>
<dbReference type="PRINTS" id="PR00700">
    <property type="entry name" value="PRTYPHPHTASE"/>
</dbReference>
<keyword evidence="5" id="KW-0378">Hydrolase</keyword>
<organism evidence="12 14">
    <name type="scientific">Didymodactylos carnosus</name>
    <dbReference type="NCBI Taxonomy" id="1234261"/>
    <lineage>
        <taxon>Eukaryota</taxon>
        <taxon>Metazoa</taxon>
        <taxon>Spiralia</taxon>
        <taxon>Gnathifera</taxon>
        <taxon>Rotifera</taxon>
        <taxon>Eurotatoria</taxon>
        <taxon>Bdelloidea</taxon>
        <taxon>Philodinida</taxon>
        <taxon>Philodinidae</taxon>
        <taxon>Didymodactylos</taxon>
    </lineage>
</organism>
<evidence type="ECO:0000256" key="5">
    <source>
        <dbReference type="ARBA" id="ARBA00022801"/>
    </source>
</evidence>
<dbReference type="InterPro" id="IPR018979">
    <property type="entry name" value="FERM_N"/>
</dbReference>
<comment type="subcellular location">
    <subcellularLocation>
        <location evidence="1">Cytoplasm</location>
        <location evidence="1">Cytoskeleton</location>
    </subcellularLocation>
</comment>
<dbReference type="InterPro" id="IPR011993">
    <property type="entry name" value="PH-like_dom_sf"/>
</dbReference>
<dbReference type="Proteomes" id="UP000681722">
    <property type="component" value="Unassembled WGS sequence"/>
</dbReference>
<evidence type="ECO:0000256" key="2">
    <source>
        <dbReference type="ARBA" id="ARBA00009649"/>
    </source>
</evidence>
<reference evidence="12" key="1">
    <citation type="submission" date="2021-02" db="EMBL/GenBank/DDBJ databases">
        <authorList>
            <person name="Nowell W R."/>
        </authorList>
    </citation>
    <scope>NUCLEOTIDE SEQUENCE</scope>
</reference>
<dbReference type="InterPro" id="IPR003595">
    <property type="entry name" value="Tyr_Pase_cat"/>
</dbReference>
<gene>
    <name evidence="12" type="ORF">GPM918_LOCUS16423</name>
    <name evidence="13" type="ORF">SRO942_LOCUS16423</name>
</gene>
<dbReference type="Gene3D" id="1.20.80.10">
    <property type="match status" value="1"/>
</dbReference>
<dbReference type="PROSITE" id="PS50056">
    <property type="entry name" value="TYR_PHOSPHATASE_2"/>
    <property type="match status" value="1"/>
</dbReference>
<dbReference type="InterPro" id="IPR029021">
    <property type="entry name" value="Prot-tyrosine_phosphatase-like"/>
</dbReference>
<evidence type="ECO:0000259" key="10">
    <source>
        <dbReference type="PROSITE" id="PS50056"/>
    </source>
</evidence>
<dbReference type="CDD" id="cd14473">
    <property type="entry name" value="FERM_B-lobe"/>
    <property type="match status" value="1"/>
</dbReference>
<dbReference type="Gene3D" id="3.10.20.90">
    <property type="entry name" value="Phosphatidylinositol 3-kinase Catalytic Subunit, Chain A, domain 1"/>
    <property type="match status" value="1"/>
</dbReference>
<dbReference type="SMART" id="SM00295">
    <property type="entry name" value="B41"/>
    <property type="match status" value="1"/>
</dbReference>
<dbReference type="EMBL" id="CAJNOQ010004314">
    <property type="protein sequence ID" value="CAF1053810.1"/>
    <property type="molecule type" value="Genomic_DNA"/>
</dbReference>
<dbReference type="InterPro" id="IPR000387">
    <property type="entry name" value="Tyr_Pase_dom"/>
</dbReference>
<dbReference type="Pfam" id="PF00102">
    <property type="entry name" value="Y_phosphatase"/>
    <property type="match status" value="1"/>
</dbReference>
<feature type="domain" description="Tyrosine specific protein phosphatases" evidence="10">
    <location>
        <begin position="703"/>
        <end position="779"/>
    </location>
</feature>
<dbReference type="SMART" id="SM00194">
    <property type="entry name" value="PTPc"/>
    <property type="match status" value="1"/>
</dbReference>
<keyword evidence="14" id="KW-1185">Reference proteome</keyword>
<dbReference type="Gene3D" id="2.30.29.30">
    <property type="entry name" value="Pleckstrin-homology domain (PH domain)/Phosphotyrosine-binding domain (PTB)"/>
    <property type="match status" value="1"/>
</dbReference>
<dbReference type="PANTHER" id="PTHR45706:SF1">
    <property type="entry name" value="PEZ, ISOFORM A"/>
    <property type="match status" value="1"/>
</dbReference>
<dbReference type="Pfam" id="PF09379">
    <property type="entry name" value="FERM_N"/>
    <property type="match status" value="1"/>
</dbReference>
<dbReference type="SMART" id="SM00404">
    <property type="entry name" value="PTPc_motif"/>
    <property type="match status" value="1"/>
</dbReference>
<dbReference type="InterPro" id="IPR035963">
    <property type="entry name" value="FERM_2"/>
</dbReference>
<dbReference type="InterPro" id="IPR000242">
    <property type="entry name" value="PTP_cat"/>
</dbReference>
<feature type="domain" description="Tyrosine-protein phosphatase" evidence="9">
    <location>
        <begin position="524"/>
        <end position="788"/>
    </location>
</feature>
<dbReference type="PROSITE" id="PS50055">
    <property type="entry name" value="TYR_PHOSPHATASE_PTP"/>
    <property type="match status" value="1"/>
</dbReference>
<protein>
    <recommendedName>
        <fullName evidence="3">protein-tyrosine-phosphatase</fullName>
        <ecNumber evidence="3">3.1.3.48</ecNumber>
    </recommendedName>
</protein>
<dbReference type="GO" id="GO:0005856">
    <property type="term" value="C:cytoskeleton"/>
    <property type="evidence" value="ECO:0007669"/>
    <property type="project" value="UniProtKB-SubCell"/>
</dbReference>
<dbReference type="PROSITE" id="PS50057">
    <property type="entry name" value="FERM_3"/>
    <property type="match status" value="1"/>
</dbReference>
<evidence type="ECO:0000256" key="7">
    <source>
        <dbReference type="ARBA" id="ARBA00023212"/>
    </source>
</evidence>
<dbReference type="InterPro" id="IPR029071">
    <property type="entry name" value="Ubiquitin-like_domsf"/>
</dbReference>
<feature type="domain" description="FERM" evidence="11">
    <location>
        <begin position="43"/>
        <end position="331"/>
    </location>
</feature>